<evidence type="ECO:0000256" key="2">
    <source>
        <dbReference type="ARBA" id="ARBA00022475"/>
    </source>
</evidence>
<evidence type="ECO:0008006" key="12">
    <source>
        <dbReference type="Google" id="ProtNLM"/>
    </source>
</evidence>
<dbReference type="AlphaFoldDB" id="A0A6S6XVV9"/>
<dbReference type="GO" id="GO:0006935">
    <property type="term" value="P:chemotaxis"/>
    <property type="evidence" value="ECO:0007669"/>
    <property type="project" value="UniProtKB-KW"/>
</dbReference>
<dbReference type="EMBL" id="LR778301">
    <property type="protein sequence ID" value="CAB1370184.1"/>
    <property type="molecule type" value="Genomic_DNA"/>
</dbReference>
<dbReference type="NCBIfam" id="TIGR00229">
    <property type="entry name" value="sensory_box"/>
    <property type="match status" value="1"/>
</dbReference>
<gene>
    <name evidence="10" type="ORF">DENOEST_3030</name>
</gene>
<dbReference type="SUPFAM" id="SSF58104">
    <property type="entry name" value="Methyl-accepting chemotaxis protein (MCP) signaling domain"/>
    <property type="match status" value="1"/>
</dbReference>
<protein>
    <recommendedName>
        <fullName evidence="12">Chemotaxis protein</fullName>
    </recommendedName>
</protein>
<comment type="similarity">
    <text evidence="9">Belongs to the methyl-accepting chemotaxis (MCP) protein family.</text>
</comment>
<keyword evidence="3" id="KW-0488">Methylation</keyword>
<evidence type="ECO:0000256" key="3">
    <source>
        <dbReference type="ARBA" id="ARBA00022481"/>
    </source>
</evidence>
<keyword evidence="7" id="KW-0472">Membrane</keyword>
<dbReference type="InterPro" id="IPR000014">
    <property type="entry name" value="PAS"/>
</dbReference>
<name>A0A6S6XVV9_9PROT</name>
<organism evidence="10 11">
    <name type="scientific">Denitratisoma oestradiolicum</name>
    <dbReference type="NCBI Taxonomy" id="311182"/>
    <lineage>
        <taxon>Bacteria</taxon>
        <taxon>Pseudomonadati</taxon>
        <taxon>Pseudomonadota</taxon>
        <taxon>Betaproteobacteria</taxon>
        <taxon>Nitrosomonadales</taxon>
        <taxon>Sterolibacteriaceae</taxon>
        <taxon>Denitratisoma</taxon>
    </lineage>
</organism>
<keyword evidence="2" id="KW-1003">Cell membrane</keyword>
<dbReference type="OrthoDB" id="9765776at2"/>
<dbReference type="Gene3D" id="1.10.287.950">
    <property type="entry name" value="Methyl-accepting chemotaxis protein"/>
    <property type="match status" value="1"/>
</dbReference>
<evidence type="ECO:0000256" key="1">
    <source>
        <dbReference type="ARBA" id="ARBA00004236"/>
    </source>
</evidence>
<dbReference type="InterPro" id="IPR013655">
    <property type="entry name" value="PAS_fold_3"/>
</dbReference>
<evidence type="ECO:0000256" key="9">
    <source>
        <dbReference type="ARBA" id="ARBA00029447"/>
    </source>
</evidence>
<proteinExistence type="inferred from homology"/>
<comment type="subcellular location">
    <subcellularLocation>
        <location evidence="1">Cell membrane</location>
    </subcellularLocation>
</comment>
<dbReference type="GO" id="GO:0004888">
    <property type="term" value="F:transmembrane signaling receptor activity"/>
    <property type="evidence" value="ECO:0007669"/>
    <property type="project" value="TreeGrafter"/>
</dbReference>
<reference evidence="10 11" key="1">
    <citation type="submission" date="2020-03" db="EMBL/GenBank/DDBJ databases">
        <authorList>
            <consortium name="Genoscope - CEA"/>
            <person name="William W."/>
        </authorList>
    </citation>
    <scope>NUCLEOTIDE SEQUENCE [LARGE SCALE GENOMIC DNA]</scope>
    <source>
        <strain evidence="11">DSM 16959</strain>
    </source>
</reference>
<dbReference type="SUPFAM" id="SSF55785">
    <property type="entry name" value="PYP-like sensor domain (PAS domain)"/>
    <property type="match status" value="1"/>
</dbReference>
<evidence type="ECO:0000256" key="6">
    <source>
        <dbReference type="ARBA" id="ARBA00022989"/>
    </source>
</evidence>
<dbReference type="InterPro" id="IPR035965">
    <property type="entry name" value="PAS-like_dom_sf"/>
</dbReference>
<dbReference type="GO" id="GO:0005886">
    <property type="term" value="C:plasma membrane"/>
    <property type="evidence" value="ECO:0007669"/>
    <property type="project" value="UniProtKB-SubCell"/>
</dbReference>
<evidence type="ECO:0000313" key="10">
    <source>
        <dbReference type="EMBL" id="CAB1370184.1"/>
    </source>
</evidence>
<keyword evidence="8" id="KW-0807">Transducer</keyword>
<sequence length="566" mass="61701">MKKNLPATGQEKIFPADYSLVSRTDTKGIITFANDCFVDVCGFSRQELLGSSHNIVRHPDVPPVIFETMWNTIEHGFPWHGVVKNRCKNGDHYWVDAKVVPVKKNGAITGYMSVRSAPTREAIAQAEQAYKDAEHATASVSDLTGTGWKRMFSIKNGVSIGMIFVTLLMIAGGILGITGLKLSNSAMESLYREDMIPVQTIGRINFLMADNRAQVALSLHHNPATHGGENLGHGVDSHIATLTKNKEEIDALWAGYARGIRSGTERQLSDTYWQARNRYVQEGLLQARAALVAGEYPQAERLLLDNVNPLYDAANQQVGILLQHLSDRAQANYQQVAARNQKIALVAVVGIALGALVMLLSGLYFFQVTVLPLQTAVASLEKIADGNLSDTVEASPYGEPGRVLAAVTVMQMHLQVMMNEIRQSSDSIREQCGKLNGTMMNLAEHSEEQHDRVYQTLDAILDSCTGLGALADQVEELAQAIRQEAPGAASAEDDGTASEPGLLARADDVAGAARVQAFTVEDVASQLRQVAALIVQNREEVQAAWAASQHLEKTAQELDRLVKYFD</sequence>
<dbReference type="InterPro" id="IPR051310">
    <property type="entry name" value="MCP_chemotaxis"/>
</dbReference>
<dbReference type="InterPro" id="IPR003660">
    <property type="entry name" value="HAMP_dom"/>
</dbReference>
<dbReference type="PANTHER" id="PTHR43531">
    <property type="entry name" value="PROTEIN ICFG"/>
    <property type="match status" value="1"/>
</dbReference>
<dbReference type="PROSITE" id="PS50885">
    <property type="entry name" value="HAMP"/>
    <property type="match status" value="1"/>
</dbReference>
<dbReference type="KEGG" id="doe:DENOEST_3030"/>
<dbReference type="Proteomes" id="UP000515733">
    <property type="component" value="Chromosome"/>
</dbReference>
<dbReference type="Pfam" id="PF08447">
    <property type="entry name" value="PAS_3"/>
    <property type="match status" value="1"/>
</dbReference>
<dbReference type="InterPro" id="IPR003122">
    <property type="entry name" value="Tar_rcpt_lig-bd"/>
</dbReference>
<dbReference type="GO" id="GO:0007165">
    <property type="term" value="P:signal transduction"/>
    <property type="evidence" value="ECO:0007669"/>
    <property type="project" value="UniProtKB-KW"/>
</dbReference>
<keyword evidence="5" id="KW-0812">Transmembrane</keyword>
<evidence type="ECO:0000256" key="4">
    <source>
        <dbReference type="ARBA" id="ARBA00022500"/>
    </source>
</evidence>
<evidence type="ECO:0000256" key="7">
    <source>
        <dbReference type="ARBA" id="ARBA00023136"/>
    </source>
</evidence>
<accession>A0A6S6XVV9</accession>
<evidence type="ECO:0000313" key="11">
    <source>
        <dbReference type="Proteomes" id="UP000515733"/>
    </source>
</evidence>
<dbReference type="CDD" id="cd00130">
    <property type="entry name" value="PAS"/>
    <property type="match status" value="1"/>
</dbReference>
<keyword evidence="6" id="KW-1133">Transmembrane helix</keyword>
<evidence type="ECO:0000256" key="5">
    <source>
        <dbReference type="ARBA" id="ARBA00022692"/>
    </source>
</evidence>
<keyword evidence="11" id="KW-1185">Reference proteome</keyword>
<dbReference type="PANTHER" id="PTHR43531:SF11">
    <property type="entry name" value="METHYL-ACCEPTING CHEMOTAXIS PROTEIN 3"/>
    <property type="match status" value="1"/>
</dbReference>
<dbReference type="Pfam" id="PF02203">
    <property type="entry name" value="TarH"/>
    <property type="match status" value="1"/>
</dbReference>
<dbReference type="PROSITE" id="PS50112">
    <property type="entry name" value="PAS"/>
    <property type="match status" value="1"/>
</dbReference>
<dbReference type="Gene3D" id="3.30.450.20">
    <property type="entry name" value="PAS domain"/>
    <property type="match status" value="1"/>
</dbReference>
<dbReference type="RefSeq" id="WP_145770733.1">
    <property type="nucleotide sequence ID" value="NZ_LR778301.1"/>
</dbReference>
<keyword evidence="4" id="KW-0145">Chemotaxis</keyword>
<evidence type="ECO:0000256" key="8">
    <source>
        <dbReference type="ARBA" id="ARBA00023224"/>
    </source>
</evidence>